<dbReference type="Proteomes" id="UP000647133">
    <property type="component" value="Unassembled WGS sequence"/>
</dbReference>
<accession>A0ABR9ALT6</accession>
<evidence type="ECO:0008006" key="3">
    <source>
        <dbReference type="Google" id="ProtNLM"/>
    </source>
</evidence>
<name>A0ABR9ALT6_9BACT</name>
<sequence>MNNLIKLISFLALALTIVPSFLVFSGVINADLCKTLMFIGTVVWFITAPKWMNRETEEA</sequence>
<proteinExistence type="predicted"/>
<evidence type="ECO:0000313" key="2">
    <source>
        <dbReference type="Proteomes" id="UP000647133"/>
    </source>
</evidence>
<protein>
    <recommendedName>
        <fullName evidence="3">TMhelix containing protein</fullName>
    </recommendedName>
</protein>
<keyword evidence="2" id="KW-1185">Reference proteome</keyword>
<reference evidence="1 2" key="1">
    <citation type="submission" date="2020-09" db="EMBL/GenBank/DDBJ databases">
        <title>Echinicola sp. CAU 1574 isolated from sand of Sido Beach.</title>
        <authorList>
            <person name="Kim W."/>
        </authorList>
    </citation>
    <scope>NUCLEOTIDE SEQUENCE [LARGE SCALE GENOMIC DNA]</scope>
    <source>
        <strain evidence="1 2">CAU 1574</strain>
    </source>
</reference>
<gene>
    <name evidence="1" type="ORF">IFO69_13225</name>
</gene>
<evidence type="ECO:0000313" key="1">
    <source>
        <dbReference type="EMBL" id="MBD8489712.1"/>
    </source>
</evidence>
<dbReference type="RefSeq" id="WP_192010598.1">
    <property type="nucleotide sequence ID" value="NZ_JACYTQ010000004.1"/>
</dbReference>
<dbReference type="EMBL" id="JACYTQ010000004">
    <property type="protein sequence ID" value="MBD8489712.1"/>
    <property type="molecule type" value="Genomic_DNA"/>
</dbReference>
<organism evidence="1 2">
    <name type="scientific">Echinicola arenosa</name>
    <dbReference type="NCBI Taxonomy" id="2774144"/>
    <lineage>
        <taxon>Bacteria</taxon>
        <taxon>Pseudomonadati</taxon>
        <taxon>Bacteroidota</taxon>
        <taxon>Cytophagia</taxon>
        <taxon>Cytophagales</taxon>
        <taxon>Cyclobacteriaceae</taxon>
        <taxon>Echinicola</taxon>
    </lineage>
</organism>
<comment type="caution">
    <text evidence="1">The sequence shown here is derived from an EMBL/GenBank/DDBJ whole genome shotgun (WGS) entry which is preliminary data.</text>
</comment>